<evidence type="ECO:0000259" key="2">
    <source>
        <dbReference type="Pfam" id="PF07929"/>
    </source>
</evidence>
<dbReference type="Proteomes" id="UP001221142">
    <property type="component" value="Unassembled WGS sequence"/>
</dbReference>
<evidence type="ECO:0000313" key="3">
    <source>
        <dbReference type="EMBL" id="KAJ7625908.1"/>
    </source>
</evidence>
<proteinExistence type="predicted"/>
<keyword evidence="4" id="KW-1185">Reference proteome</keyword>
<name>A0AAD7BN41_9AGAR</name>
<dbReference type="Gene3D" id="3.10.290.30">
    <property type="entry name" value="MM3350-like"/>
    <property type="match status" value="1"/>
</dbReference>
<accession>A0AAD7BN41</accession>
<sequence>MADVNATTSKRAHADVDKENRAATVKVEDGAKKTRVETSLTAETLPPPSSTFVQLRFQLARFKGVYRVIRVPLNYTFANLYKLIIFVFGWHGDHLHRAHAGHFKRGGKLGPWPPGDPLDVDHPLYRIYEMERRQDVAEYEVVMKGGRRREVKEAEYFGDIPDTEAIVEDQDLCLSQVWNPKARKNASKGACGNKEVGVKFEYDLGDCWEVHITMDNEDFFTVKPPSNLPIMVTSKNKGAPPIEDVHHDILGEIEAHRKTLSALLFYSPNIFARYLRGEVDSVAGKTSLEVHLVGAPGEPGARNEEDDGDDDVDAEGEDDDDDEFQNPFWFTLQFLDSK</sequence>
<dbReference type="InterPro" id="IPR012912">
    <property type="entry name" value="Plasmid_pRiA4b_Orf3-like"/>
</dbReference>
<dbReference type="Pfam" id="PF07929">
    <property type="entry name" value="PRiA4_ORF3"/>
    <property type="match status" value="1"/>
</dbReference>
<dbReference type="SUPFAM" id="SSF159941">
    <property type="entry name" value="MM3350-like"/>
    <property type="match status" value="1"/>
</dbReference>
<organism evidence="3 4">
    <name type="scientific">Roridomyces roridus</name>
    <dbReference type="NCBI Taxonomy" id="1738132"/>
    <lineage>
        <taxon>Eukaryota</taxon>
        <taxon>Fungi</taxon>
        <taxon>Dikarya</taxon>
        <taxon>Basidiomycota</taxon>
        <taxon>Agaricomycotina</taxon>
        <taxon>Agaricomycetes</taxon>
        <taxon>Agaricomycetidae</taxon>
        <taxon>Agaricales</taxon>
        <taxon>Marasmiineae</taxon>
        <taxon>Mycenaceae</taxon>
        <taxon>Roridomyces</taxon>
    </lineage>
</organism>
<evidence type="ECO:0000256" key="1">
    <source>
        <dbReference type="SAM" id="MobiDB-lite"/>
    </source>
</evidence>
<evidence type="ECO:0000313" key="4">
    <source>
        <dbReference type="Proteomes" id="UP001221142"/>
    </source>
</evidence>
<feature type="region of interest" description="Disordered" evidence="1">
    <location>
        <begin position="293"/>
        <end position="326"/>
    </location>
</feature>
<comment type="caution">
    <text evidence="3">The sequence shown here is derived from an EMBL/GenBank/DDBJ whole genome shotgun (WGS) entry which is preliminary data.</text>
</comment>
<dbReference type="InterPro" id="IPR024047">
    <property type="entry name" value="MM3350-like_sf"/>
</dbReference>
<feature type="region of interest" description="Disordered" evidence="1">
    <location>
        <begin position="1"/>
        <end position="23"/>
    </location>
</feature>
<feature type="compositionally biased region" description="Basic and acidic residues" evidence="1">
    <location>
        <begin position="12"/>
        <end position="23"/>
    </location>
</feature>
<feature type="domain" description="Plasmid pRiA4b Orf3-like" evidence="2">
    <location>
        <begin position="53"/>
        <end position="245"/>
    </location>
</feature>
<gene>
    <name evidence="3" type="ORF">FB45DRAFT_1005187</name>
</gene>
<reference evidence="3" key="1">
    <citation type="submission" date="2023-03" db="EMBL/GenBank/DDBJ databases">
        <title>Massive genome expansion in bonnet fungi (Mycena s.s.) driven by repeated elements and novel gene families across ecological guilds.</title>
        <authorList>
            <consortium name="Lawrence Berkeley National Laboratory"/>
            <person name="Harder C.B."/>
            <person name="Miyauchi S."/>
            <person name="Viragh M."/>
            <person name="Kuo A."/>
            <person name="Thoen E."/>
            <person name="Andreopoulos B."/>
            <person name="Lu D."/>
            <person name="Skrede I."/>
            <person name="Drula E."/>
            <person name="Henrissat B."/>
            <person name="Morin E."/>
            <person name="Kohler A."/>
            <person name="Barry K."/>
            <person name="LaButti K."/>
            <person name="Morin E."/>
            <person name="Salamov A."/>
            <person name="Lipzen A."/>
            <person name="Mereny Z."/>
            <person name="Hegedus B."/>
            <person name="Baldrian P."/>
            <person name="Stursova M."/>
            <person name="Weitz H."/>
            <person name="Taylor A."/>
            <person name="Grigoriev I.V."/>
            <person name="Nagy L.G."/>
            <person name="Martin F."/>
            <person name="Kauserud H."/>
        </authorList>
    </citation>
    <scope>NUCLEOTIDE SEQUENCE</scope>
    <source>
        <strain evidence="3">9284</strain>
    </source>
</reference>
<feature type="compositionally biased region" description="Acidic residues" evidence="1">
    <location>
        <begin position="304"/>
        <end position="324"/>
    </location>
</feature>
<dbReference type="AlphaFoldDB" id="A0AAD7BN41"/>
<dbReference type="EMBL" id="JARKIF010000012">
    <property type="protein sequence ID" value="KAJ7625908.1"/>
    <property type="molecule type" value="Genomic_DNA"/>
</dbReference>
<protein>
    <recommendedName>
        <fullName evidence="2">Plasmid pRiA4b Orf3-like domain-containing protein</fullName>
    </recommendedName>
</protein>